<dbReference type="InterPro" id="IPR043129">
    <property type="entry name" value="ATPase_NBD"/>
</dbReference>
<dbReference type="SUPFAM" id="SSF53067">
    <property type="entry name" value="Actin-like ATPase domain"/>
    <property type="match status" value="1"/>
</dbReference>
<evidence type="ECO:0008006" key="2">
    <source>
        <dbReference type="Google" id="ProtNLM"/>
    </source>
</evidence>
<accession>A0A382XS32</accession>
<evidence type="ECO:0000313" key="1">
    <source>
        <dbReference type="EMBL" id="SVD73650.1"/>
    </source>
</evidence>
<dbReference type="EMBL" id="UINC01169889">
    <property type="protein sequence ID" value="SVD73650.1"/>
    <property type="molecule type" value="Genomic_DNA"/>
</dbReference>
<feature type="non-terminal residue" evidence="1">
    <location>
        <position position="1"/>
    </location>
</feature>
<reference evidence="1" key="1">
    <citation type="submission" date="2018-05" db="EMBL/GenBank/DDBJ databases">
        <authorList>
            <person name="Lanie J.A."/>
            <person name="Ng W.-L."/>
            <person name="Kazmierczak K.M."/>
            <person name="Andrzejewski T.M."/>
            <person name="Davidsen T.M."/>
            <person name="Wayne K.J."/>
            <person name="Tettelin H."/>
            <person name="Glass J.I."/>
            <person name="Rusch D."/>
            <person name="Podicherti R."/>
            <person name="Tsui H.-C.T."/>
            <person name="Winkler M.E."/>
        </authorList>
    </citation>
    <scope>NUCLEOTIDE SEQUENCE</scope>
</reference>
<organism evidence="1">
    <name type="scientific">marine metagenome</name>
    <dbReference type="NCBI Taxonomy" id="408172"/>
    <lineage>
        <taxon>unclassified sequences</taxon>
        <taxon>metagenomes</taxon>
        <taxon>ecological metagenomes</taxon>
    </lineage>
</organism>
<dbReference type="InterPro" id="IPR057363">
    <property type="entry name" value="Volactin"/>
</dbReference>
<dbReference type="Pfam" id="PF25216">
    <property type="entry name" value="Volactin"/>
    <property type="match status" value="1"/>
</dbReference>
<gene>
    <name evidence="1" type="ORF">METZ01_LOCUS426504</name>
</gene>
<sequence>TPKKKLPNVTMEMPVIVAGGTSLVEGFVERLKELIDDGFPIPISEVRHAKEPLFAVSNGLYSAAALSAQQED</sequence>
<proteinExistence type="predicted"/>
<dbReference type="AlphaFoldDB" id="A0A382XS32"/>
<protein>
    <recommendedName>
        <fullName evidence="2">ROK family protein</fullName>
    </recommendedName>
</protein>
<name>A0A382XS32_9ZZZZ</name>